<comment type="similarity">
    <text evidence="10">Belongs to the peptidase M48 family.</text>
</comment>
<evidence type="ECO:0000313" key="13">
    <source>
        <dbReference type="EMBL" id="RKS80853.1"/>
    </source>
</evidence>
<dbReference type="InterPro" id="IPR001915">
    <property type="entry name" value="Peptidase_M48"/>
</dbReference>
<evidence type="ECO:0000256" key="8">
    <source>
        <dbReference type="ARBA" id="ARBA00023049"/>
    </source>
</evidence>
<dbReference type="PANTHER" id="PTHR43221:SF2">
    <property type="entry name" value="PROTEASE HTPX HOMOLOG"/>
    <property type="match status" value="1"/>
</dbReference>
<dbReference type="Proteomes" id="UP000268233">
    <property type="component" value="Unassembled WGS sequence"/>
</dbReference>
<keyword evidence="3 11" id="KW-0812">Transmembrane</keyword>
<feature type="domain" description="Peptidase M48" evidence="12">
    <location>
        <begin position="87"/>
        <end position="301"/>
    </location>
</feature>
<feature type="transmembrane region" description="Helical" evidence="11">
    <location>
        <begin position="209"/>
        <end position="229"/>
    </location>
</feature>
<keyword evidence="8 10" id="KW-0482">Metalloprotease</keyword>
<dbReference type="PANTHER" id="PTHR43221">
    <property type="entry name" value="PROTEASE HTPX"/>
    <property type="match status" value="1"/>
</dbReference>
<evidence type="ECO:0000256" key="5">
    <source>
        <dbReference type="ARBA" id="ARBA00022801"/>
    </source>
</evidence>
<dbReference type="GO" id="GO:0004222">
    <property type="term" value="F:metalloendopeptidase activity"/>
    <property type="evidence" value="ECO:0007669"/>
    <property type="project" value="InterPro"/>
</dbReference>
<evidence type="ECO:0000256" key="1">
    <source>
        <dbReference type="ARBA" id="ARBA00022475"/>
    </source>
</evidence>
<comment type="caution">
    <text evidence="13">The sequence shown here is derived from an EMBL/GenBank/DDBJ whole genome shotgun (WGS) entry which is preliminary data.</text>
</comment>
<dbReference type="Gene3D" id="3.30.2010.10">
    <property type="entry name" value="Metalloproteases ('zincins'), catalytic domain"/>
    <property type="match status" value="1"/>
</dbReference>
<dbReference type="GO" id="GO:0006508">
    <property type="term" value="P:proteolysis"/>
    <property type="evidence" value="ECO:0007669"/>
    <property type="project" value="UniProtKB-KW"/>
</dbReference>
<reference evidence="13 14" key="1">
    <citation type="submission" date="2018-10" db="EMBL/GenBank/DDBJ databases">
        <title>Genomic Encyclopedia of Archaeal and Bacterial Type Strains, Phase II (KMG-II): from individual species to whole genera.</title>
        <authorList>
            <person name="Goeker M."/>
        </authorList>
    </citation>
    <scope>NUCLEOTIDE SEQUENCE [LARGE SCALE GENOMIC DNA]</scope>
    <source>
        <strain evidence="13 14">DSM 11927</strain>
    </source>
</reference>
<evidence type="ECO:0000256" key="2">
    <source>
        <dbReference type="ARBA" id="ARBA00022670"/>
    </source>
</evidence>
<organism evidence="13 14">
    <name type="scientific">Haloarcula quadrata</name>
    <dbReference type="NCBI Taxonomy" id="182779"/>
    <lineage>
        <taxon>Archaea</taxon>
        <taxon>Methanobacteriati</taxon>
        <taxon>Methanobacteriota</taxon>
        <taxon>Stenosarchaea group</taxon>
        <taxon>Halobacteria</taxon>
        <taxon>Halobacteriales</taxon>
        <taxon>Haloarculaceae</taxon>
        <taxon>Haloarcula</taxon>
    </lineage>
</organism>
<evidence type="ECO:0000256" key="10">
    <source>
        <dbReference type="RuleBase" id="RU003983"/>
    </source>
</evidence>
<gene>
    <name evidence="13" type="ORF">BDK61_0112</name>
</gene>
<sequence length="318" mass="34705">MAVTRRLLMAVVGLFSLLVYFTAAYVGYLLLLPVWDSRPSPLMAALVVLGTAIALGVVNYWAATAQLKRSLNAVELPRARAPEAYHRLDALVDQMNVETPTLLLAELPVPNAFAIGGGTGTIVVDRRLFRLLSAAEFEGLLAHELAHLETRDALVQTVAYSFVQTLVGLIGLALFPIVVLTGGIARSLALLRGDPSSWSRSWLGRAQRYSLQVVAGLGFAVTLLLLGYSRRRELAADDRAVEITGNPVGLARALAEIEQASTPDPGLLRQVYVHSEADNELSRLLSTHPPIDERMQRLQDRAQYGNFTKSSERPSSRR</sequence>
<evidence type="ECO:0000256" key="7">
    <source>
        <dbReference type="ARBA" id="ARBA00022989"/>
    </source>
</evidence>
<keyword evidence="7 11" id="KW-1133">Transmembrane helix</keyword>
<keyword evidence="14" id="KW-1185">Reference proteome</keyword>
<evidence type="ECO:0000256" key="9">
    <source>
        <dbReference type="ARBA" id="ARBA00023136"/>
    </source>
</evidence>
<keyword evidence="4" id="KW-0479">Metal-binding</keyword>
<accession>A0A495R0L7</accession>
<evidence type="ECO:0000256" key="4">
    <source>
        <dbReference type="ARBA" id="ARBA00022723"/>
    </source>
</evidence>
<dbReference type="AlphaFoldDB" id="A0A495R0L7"/>
<keyword evidence="9 11" id="KW-0472">Membrane</keyword>
<feature type="transmembrane region" description="Helical" evidence="11">
    <location>
        <begin position="7"/>
        <end position="30"/>
    </location>
</feature>
<dbReference type="GO" id="GO:0046872">
    <property type="term" value="F:metal ion binding"/>
    <property type="evidence" value="ECO:0007669"/>
    <property type="project" value="UniProtKB-KW"/>
</dbReference>
<keyword evidence="6 10" id="KW-0862">Zinc</keyword>
<evidence type="ECO:0000256" key="6">
    <source>
        <dbReference type="ARBA" id="ARBA00022833"/>
    </source>
</evidence>
<feature type="transmembrane region" description="Helical" evidence="11">
    <location>
        <begin position="166"/>
        <end position="189"/>
    </location>
</feature>
<keyword evidence="13" id="KW-0346">Stress response</keyword>
<evidence type="ECO:0000313" key="14">
    <source>
        <dbReference type="Proteomes" id="UP000268233"/>
    </source>
</evidence>
<feature type="transmembrane region" description="Helical" evidence="11">
    <location>
        <begin position="42"/>
        <end position="62"/>
    </location>
</feature>
<protein>
    <submittedName>
        <fullName evidence="13">Heat shock protein HtpX</fullName>
    </submittedName>
</protein>
<dbReference type="Pfam" id="PF01435">
    <property type="entry name" value="Peptidase_M48"/>
    <property type="match status" value="1"/>
</dbReference>
<name>A0A495R0L7_9EURY</name>
<dbReference type="EMBL" id="RBWW01000001">
    <property type="protein sequence ID" value="RKS80853.1"/>
    <property type="molecule type" value="Genomic_DNA"/>
</dbReference>
<evidence type="ECO:0000256" key="11">
    <source>
        <dbReference type="SAM" id="Phobius"/>
    </source>
</evidence>
<comment type="cofactor">
    <cofactor evidence="10">
        <name>Zn(2+)</name>
        <dbReference type="ChEBI" id="CHEBI:29105"/>
    </cofactor>
    <text evidence="10">Binds 1 zinc ion per subunit.</text>
</comment>
<proteinExistence type="inferred from homology"/>
<dbReference type="InterPro" id="IPR050083">
    <property type="entry name" value="HtpX_protease"/>
</dbReference>
<dbReference type="CDD" id="cd07329">
    <property type="entry name" value="M56_like"/>
    <property type="match status" value="1"/>
</dbReference>
<keyword evidence="2 10" id="KW-0645">Protease</keyword>
<keyword evidence="1" id="KW-1003">Cell membrane</keyword>
<evidence type="ECO:0000256" key="3">
    <source>
        <dbReference type="ARBA" id="ARBA00022692"/>
    </source>
</evidence>
<dbReference type="RefSeq" id="WP_121302016.1">
    <property type="nucleotide sequence ID" value="NZ_RBWW01000001.1"/>
</dbReference>
<keyword evidence="5 10" id="KW-0378">Hydrolase</keyword>
<evidence type="ECO:0000259" key="12">
    <source>
        <dbReference type="Pfam" id="PF01435"/>
    </source>
</evidence>